<feature type="domain" description="Peptidoglycan binding-like" evidence="3">
    <location>
        <begin position="83"/>
        <end position="144"/>
    </location>
</feature>
<dbReference type="Pfam" id="PF01471">
    <property type="entry name" value="PG_binding_1"/>
    <property type="match status" value="2"/>
</dbReference>
<gene>
    <name evidence="5" type="ORF">SAMN05421736_10752</name>
</gene>
<dbReference type="STRING" id="1503961.SAMN05421736_10752"/>
<protein>
    <submittedName>
        <fullName evidence="5">3D (Asp-Asp-Asp) domain-containing protein</fullName>
    </submittedName>
</protein>
<dbReference type="CDD" id="cd22786">
    <property type="entry name" value="DPBB_YuiC-like"/>
    <property type="match status" value="1"/>
</dbReference>
<evidence type="ECO:0000313" key="6">
    <source>
        <dbReference type="Proteomes" id="UP000198935"/>
    </source>
</evidence>
<dbReference type="InterPro" id="IPR002477">
    <property type="entry name" value="Peptidoglycan-bd-like"/>
</dbReference>
<evidence type="ECO:0000256" key="1">
    <source>
        <dbReference type="ARBA" id="ARBA00022729"/>
    </source>
</evidence>
<dbReference type="InterPro" id="IPR051933">
    <property type="entry name" value="Resuscitation_pf_RpfB"/>
</dbReference>
<keyword evidence="6" id="KW-1185">Reference proteome</keyword>
<organism evidence="5 6">
    <name type="scientific">Evansella caseinilytica</name>
    <dbReference type="NCBI Taxonomy" id="1503961"/>
    <lineage>
        <taxon>Bacteria</taxon>
        <taxon>Bacillati</taxon>
        <taxon>Bacillota</taxon>
        <taxon>Bacilli</taxon>
        <taxon>Bacillales</taxon>
        <taxon>Bacillaceae</taxon>
        <taxon>Evansella</taxon>
    </lineage>
</organism>
<dbReference type="Gene3D" id="1.10.101.10">
    <property type="entry name" value="PGBD-like superfamily/PGBD"/>
    <property type="match status" value="2"/>
</dbReference>
<evidence type="ECO:0000313" key="5">
    <source>
        <dbReference type="EMBL" id="SDZ16912.1"/>
    </source>
</evidence>
<dbReference type="Proteomes" id="UP000198935">
    <property type="component" value="Unassembled WGS sequence"/>
</dbReference>
<dbReference type="Gene3D" id="2.40.40.10">
    <property type="entry name" value="RlpA-like domain"/>
    <property type="match status" value="1"/>
</dbReference>
<dbReference type="EMBL" id="FNPI01000007">
    <property type="protein sequence ID" value="SDZ16912.1"/>
    <property type="molecule type" value="Genomic_DNA"/>
</dbReference>
<dbReference type="InterPro" id="IPR036365">
    <property type="entry name" value="PGBD-like_sf"/>
</dbReference>
<feature type="domain" description="Peptidoglycan binding-like" evidence="3">
    <location>
        <begin position="156"/>
        <end position="209"/>
    </location>
</feature>
<dbReference type="OrthoDB" id="9798935at2"/>
<dbReference type="PANTHER" id="PTHR39160">
    <property type="entry name" value="CELL WALL-BINDING PROTEIN YOCH"/>
    <property type="match status" value="1"/>
</dbReference>
<dbReference type="Pfam" id="PF06725">
    <property type="entry name" value="3D"/>
    <property type="match status" value="1"/>
</dbReference>
<feature type="region of interest" description="Disordered" evidence="2">
    <location>
        <begin position="215"/>
        <end position="245"/>
    </location>
</feature>
<dbReference type="GO" id="GO:0004553">
    <property type="term" value="F:hydrolase activity, hydrolyzing O-glycosyl compounds"/>
    <property type="evidence" value="ECO:0007669"/>
    <property type="project" value="InterPro"/>
</dbReference>
<sequence length="342" mass="37265">MAPIPDKRFCLVDAVSTSAEEPQVYSTKEVETMQRIDKKKTIKSVSMATVIAVTLLAGEQVYASDETDELELGEKLLYQGVVHEHVIELQEKLAENQLLEEVDDEQINELTYYSEEIAEAVKQFQKEHELVVDGIAGIQTLSALSGLEKGDEGFLIEELQTDLKELGYYPFSVDGIFGSKTEEALIQFQSDYQAEDSEGVAGPDTLRLLHEQTRFSTGKEGVENTNTVADSGAESSEKKTADSADEVMTMEATAYTAYCDGCSGITATGIDLRSQPDMKVVAVDPEVIPLGAVVEVEGYGRAVAADTGGAITGSRIDLHMPTKEDAVHFGRRQVNVRIIEAP</sequence>
<evidence type="ECO:0000256" key="2">
    <source>
        <dbReference type="SAM" id="MobiDB-lite"/>
    </source>
</evidence>
<feature type="domain" description="3D" evidence="4">
    <location>
        <begin position="279"/>
        <end position="339"/>
    </location>
</feature>
<dbReference type="AlphaFoldDB" id="A0A1H3QTJ5"/>
<dbReference type="SUPFAM" id="SSF47090">
    <property type="entry name" value="PGBD-like"/>
    <property type="match status" value="2"/>
</dbReference>
<dbReference type="PANTHER" id="PTHR39160:SF4">
    <property type="entry name" value="RESUSCITATION-PROMOTING FACTOR RPFB"/>
    <property type="match status" value="1"/>
</dbReference>
<keyword evidence="1" id="KW-0732">Signal</keyword>
<evidence type="ECO:0000259" key="4">
    <source>
        <dbReference type="Pfam" id="PF06725"/>
    </source>
</evidence>
<dbReference type="SUPFAM" id="SSF50685">
    <property type="entry name" value="Barwin-like endoglucanases"/>
    <property type="match status" value="1"/>
</dbReference>
<dbReference type="InterPro" id="IPR036366">
    <property type="entry name" value="PGBDSf"/>
</dbReference>
<evidence type="ECO:0000259" key="3">
    <source>
        <dbReference type="Pfam" id="PF01471"/>
    </source>
</evidence>
<reference evidence="6" key="1">
    <citation type="submission" date="2016-10" db="EMBL/GenBank/DDBJ databases">
        <authorList>
            <person name="Varghese N."/>
            <person name="Submissions S."/>
        </authorList>
    </citation>
    <scope>NUCLEOTIDE SEQUENCE [LARGE SCALE GENOMIC DNA]</scope>
    <source>
        <strain evidence="6">SP</strain>
    </source>
</reference>
<name>A0A1H3QTJ5_9BACI</name>
<accession>A0A1H3QTJ5</accession>
<dbReference type="GO" id="GO:0009254">
    <property type="term" value="P:peptidoglycan turnover"/>
    <property type="evidence" value="ECO:0007669"/>
    <property type="project" value="InterPro"/>
</dbReference>
<dbReference type="InterPro" id="IPR010611">
    <property type="entry name" value="3D_dom"/>
</dbReference>
<proteinExistence type="predicted"/>
<dbReference type="InterPro" id="IPR036908">
    <property type="entry name" value="RlpA-like_sf"/>
</dbReference>
<dbReference type="GO" id="GO:0019867">
    <property type="term" value="C:outer membrane"/>
    <property type="evidence" value="ECO:0007669"/>
    <property type="project" value="InterPro"/>
</dbReference>